<name>A0AA40F7P3_9PEZI</name>
<dbReference type="Gene3D" id="2.60.120.10">
    <property type="entry name" value="Jelly Rolls"/>
    <property type="match status" value="1"/>
</dbReference>
<proteinExistence type="predicted"/>
<dbReference type="PANTHER" id="PTHR12461:SF99">
    <property type="entry name" value="BIFUNCTIONAL PEPTIDASE AND (3S)-LYSYL HYDROXYLASE JMJD7"/>
    <property type="match status" value="1"/>
</dbReference>
<evidence type="ECO:0000259" key="1">
    <source>
        <dbReference type="PROSITE" id="PS51184"/>
    </source>
</evidence>
<dbReference type="AlphaFoldDB" id="A0AA40F7P3"/>
<protein>
    <submittedName>
        <fullName evidence="2">Pla2g4b</fullName>
    </submittedName>
</protein>
<keyword evidence="3" id="KW-1185">Reference proteome</keyword>
<gene>
    <name evidence="2" type="ORF">B0T18DRAFT_91970</name>
</gene>
<dbReference type="SUPFAM" id="SSF51197">
    <property type="entry name" value="Clavaminate synthase-like"/>
    <property type="match status" value="1"/>
</dbReference>
<dbReference type="InterPro" id="IPR003347">
    <property type="entry name" value="JmjC_dom"/>
</dbReference>
<accession>A0AA40F7P3</accession>
<organism evidence="2 3">
    <name type="scientific">Schizothecium vesticola</name>
    <dbReference type="NCBI Taxonomy" id="314040"/>
    <lineage>
        <taxon>Eukaryota</taxon>
        <taxon>Fungi</taxon>
        <taxon>Dikarya</taxon>
        <taxon>Ascomycota</taxon>
        <taxon>Pezizomycotina</taxon>
        <taxon>Sordariomycetes</taxon>
        <taxon>Sordariomycetidae</taxon>
        <taxon>Sordariales</taxon>
        <taxon>Schizotheciaceae</taxon>
        <taxon>Schizothecium</taxon>
    </lineage>
</organism>
<dbReference type="Proteomes" id="UP001172155">
    <property type="component" value="Unassembled WGS sequence"/>
</dbReference>
<comment type="caution">
    <text evidence="2">The sequence shown here is derived from an EMBL/GenBank/DDBJ whole genome shotgun (WGS) entry which is preliminary data.</text>
</comment>
<dbReference type="EMBL" id="JAUKUD010000002">
    <property type="protein sequence ID" value="KAK0752512.1"/>
    <property type="molecule type" value="Genomic_DNA"/>
</dbReference>
<dbReference type="InterPro" id="IPR041667">
    <property type="entry name" value="Cupin_8"/>
</dbReference>
<dbReference type="Pfam" id="PF13621">
    <property type="entry name" value="Cupin_8"/>
    <property type="match status" value="1"/>
</dbReference>
<dbReference type="PROSITE" id="PS51184">
    <property type="entry name" value="JMJC"/>
    <property type="match status" value="1"/>
</dbReference>
<sequence length="342" mass="37385">MDDAITELITSYNELNSSSIIELDQEPSPLEFMRFVAKNTPFVVRGGAAGWKAIRDWSVAYLKETLANEQVNVAVTPFGNADAPTPHPDGSGSLVFAKPHEELQPFPKFLDYLIQQEHHPDTSPSEVRYAQTQNNNLPLEYPLLAPCVPASIPFAHIALSPTPSSSSTTSPTHALPDATNLWIGNSRSTTALHRDAYENIYVQIRGRKSFVLLPPACQPCVNEIGLWGATYRRSGSGGLELVLDGDEGDGDGEVPFAPVWDPDRPAERGTKWSGLGRAVRVMLGEGDMLYLPCLWYHKVSQACGEEGVCVAVNYWYDMDFGGPLYPFSNFVRAVGKANSKGG</sequence>
<feature type="domain" description="JmjC" evidence="1">
    <location>
        <begin position="149"/>
        <end position="331"/>
    </location>
</feature>
<evidence type="ECO:0000313" key="2">
    <source>
        <dbReference type="EMBL" id="KAK0752512.1"/>
    </source>
</evidence>
<evidence type="ECO:0000313" key="3">
    <source>
        <dbReference type="Proteomes" id="UP001172155"/>
    </source>
</evidence>
<dbReference type="InterPro" id="IPR014710">
    <property type="entry name" value="RmlC-like_jellyroll"/>
</dbReference>
<dbReference type="SMART" id="SM00558">
    <property type="entry name" value="JmjC"/>
    <property type="match status" value="1"/>
</dbReference>
<reference evidence="2" key="1">
    <citation type="submission" date="2023-06" db="EMBL/GenBank/DDBJ databases">
        <title>Genome-scale phylogeny and comparative genomics of the fungal order Sordariales.</title>
        <authorList>
            <consortium name="Lawrence Berkeley National Laboratory"/>
            <person name="Hensen N."/>
            <person name="Bonometti L."/>
            <person name="Westerberg I."/>
            <person name="Brannstrom I.O."/>
            <person name="Guillou S."/>
            <person name="Cros-Aarteil S."/>
            <person name="Calhoun S."/>
            <person name="Haridas S."/>
            <person name="Kuo A."/>
            <person name="Mondo S."/>
            <person name="Pangilinan J."/>
            <person name="Riley R."/>
            <person name="LaButti K."/>
            <person name="Andreopoulos B."/>
            <person name="Lipzen A."/>
            <person name="Chen C."/>
            <person name="Yanf M."/>
            <person name="Daum C."/>
            <person name="Ng V."/>
            <person name="Clum A."/>
            <person name="Steindorff A."/>
            <person name="Ohm R."/>
            <person name="Martin F."/>
            <person name="Silar P."/>
            <person name="Natvig D."/>
            <person name="Lalanne C."/>
            <person name="Gautier V."/>
            <person name="Ament-velasquez S.L."/>
            <person name="Kruys A."/>
            <person name="Hutchinson M.I."/>
            <person name="Powell A.J."/>
            <person name="Barry K."/>
            <person name="Miller A.N."/>
            <person name="Grigoriev I.V."/>
            <person name="Debuchy R."/>
            <person name="Gladieux P."/>
            <person name="Thoren M.H."/>
            <person name="Johannesson H."/>
        </authorList>
    </citation>
    <scope>NUCLEOTIDE SEQUENCE</scope>
    <source>
        <strain evidence="2">SMH3187-1</strain>
    </source>
</reference>
<dbReference type="PANTHER" id="PTHR12461">
    <property type="entry name" value="HYPOXIA-INDUCIBLE FACTOR 1 ALPHA INHIBITOR-RELATED"/>
    <property type="match status" value="1"/>
</dbReference>